<feature type="compositionally biased region" description="Basic and acidic residues" evidence="1">
    <location>
        <begin position="330"/>
        <end position="348"/>
    </location>
</feature>
<organism evidence="3 4">
    <name type="scientific">Pieris brassicae</name>
    <name type="common">White butterfly</name>
    <name type="synonym">Large white butterfly</name>
    <dbReference type="NCBI Taxonomy" id="7116"/>
    <lineage>
        <taxon>Eukaryota</taxon>
        <taxon>Metazoa</taxon>
        <taxon>Ecdysozoa</taxon>
        <taxon>Arthropoda</taxon>
        <taxon>Hexapoda</taxon>
        <taxon>Insecta</taxon>
        <taxon>Pterygota</taxon>
        <taxon>Neoptera</taxon>
        <taxon>Endopterygota</taxon>
        <taxon>Lepidoptera</taxon>
        <taxon>Glossata</taxon>
        <taxon>Ditrysia</taxon>
        <taxon>Papilionoidea</taxon>
        <taxon>Pieridae</taxon>
        <taxon>Pierinae</taxon>
        <taxon>Pieris</taxon>
    </lineage>
</organism>
<evidence type="ECO:0000256" key="1">
    <source>
        <dbReference type="SAM" id="MobiDB-lite"/>
    </source>
</evidence>
<dbReference type="EMBL" id="CALOZG010000029">
    <property type="protein sequence ID" value="CAH4032648.1"/>
    <property type="molecule type" value="Genomic_DNA"/>
</dbReference>
<keyword evidence="2" id="KW-0812">Transmembrane</keyword>
<comment type="caution">
    <text evidence="3">The sequence shown here is derived from an EMBL/GenBank/DDBJ whole genome shotgun (WGS) entry which is preliminary data.</text>
</comment>
<evidence type="ECO:0000256" key="2">
    <source>
        <dbReference type="SAM" id="Phobius"/>
    </source>
</evidence>
<sequence length="750" mass="86876">MRYPVGLTILVIFLVKDTTAMIPAYSVSALRLAFDEISTVVPVANQLASLLIPFLINLINNLNNLSNIVQNLTPALLPYFGCTLPLLYATLTDLTSVLFLYISVLISLFRSNVLAAPGLLLGLASQVKSQNQFQQFQSYPYGTSYASIYSKQPIIVTPASSYNQVYTTVHPSIYPETPSVASYLQETHLNNILSNPAIQAFIDPGTKIYNQNGIEISDQVRPRTPNVVNNYFIVPTDYLKTNESQPFLKNTRHKNQNNYYKSCPKRHLMNEPVKSTKEFKSDDNPRPRYRKNQQLNSQCKENGVGKKQKTLEDSEVILSDLGVKNNKQSDSFKREDKLSTRQRSEKSSRTSNNINYDDERLVTKKHKDRRLNDGLKAQYKSNLNECDEPFYLSEECCELDKRNPRNPVNKPLNKKSHTRSKNNQNDFMNNWMNYVKMFMPDQNNDSLDFSQINFPYNFDRMPNFNNIKPQVNKSNKRNKKRKEKEQQVLEISNKSDPTKQDKNKIVELSPKFIEVEDKKEPVKINKVTNLIPESSTETSEKVTNKQKTLLINSEISVEEVPIMYQNEIIDYYPDFKNDAIYTTDEDDLYFFHNRHYYNTEEALNRERRKFDRSEETSNQSGRKSGNNIPSYKKSNVKDKSEDQFRTPPGLSDPGFQTRKISVKDKTGFYSYHIDDKDSIDFIPVEKDDNSIETVYARSKVVKYGKPREVEKHKIDRDQENRNERHRNVYPKDGETTVVFSKAWIPEKSVN</sequence>
<feature type="compositionally biased region" description="Polar residues" evidence="1">
    <location>
        <begin position="616"/>
        <end position="633"/>
    </location>
</feature>
<keyword evidence="2" id="KW-0472">Membrane</keyword>
<reference evidence="3" key="1">
    <citation type="submission" date="2022-05" db="EMBL/GenBank/DDBJ databases">
        <authorList>
            <person name="Okamura Y."/>
        </authorList>
    </citation>
    <scope>NUCLEOTIDE SEQUENCE</scope>
</reference>
<feature type="compositionally biased region" description="Basic and acidic residues" evidence="1">
    <location>
        <begin position="635"/>
        <end position="644"/>
    </location>
</feature>
<keyword evidence="4" id="KW-1185">Reference proteome</keyword>
<accession>A0A9P0XDW8</accession>
<gene>
    <name evidence="3" type="ORF">PIBRA_LOCUS9017</name>
</gene>
<feature type="transmembrane region" description="Helical" evidence="2">
    <location>
        <begin position="43"/>
        <end position="60"/>
    </location>
</feature>
<keyword evidence="2" id="KW-1133">Transmembrane helix</keyword>
<proteinExistence type="predicted"/>
<name>A0A9P0XDW8_PIEBR</name>
<dbReference type="AlphaFoldDB" id="A0A9P0XDW8"/>
<feature type="compositionally biased region" description="Basic and acidic residues" evidence="1">
    <location>
        <begin position="274"/>
        <end position="286"/>
    </location>
</feature>
<feature type="region of interest" description="Disordered" evidence="1">
    <location>
        <begin position="401"/>
        <end position="425"/>
    </location>
</feature>
<evidence type="ECO:0000313" key="4">
    <source>
        <dbReference type="Proteomes" id="UP001152562"/>
    </source>
</evidence>
<feature type="region of interest" description="Disordered" evidence="1">
    <location>
        <begin position="268"/>
        <end position="311"/>
    </location>
</feature>
<dbReference type="Proteomes" id="UP001152562">
    <property type="component" value="Unassembled WGS sequence"/>
</dbReference>
<feature type="region of interest" description="Disordered" evidence="1">
    <location>
        <begin position="327"/>
        <end position="357"/>
    </location>
</feature>
<evidence type="ECO:0000313" key="3">
    <source>
        <dbReference type="EMBL" id="CAH4032648.1"/>
    </source>
</evidence>
<feature type="region of interest" description="Disordered" evidence="1">
    <location>
        <begin position="608"/>
        <end position="657"/>
    </location>
</feature>
<feature type="region of interest" description="Disordered" evidence="1">
    <location>
        <begin position="461"/>
        <end position="501"/>
    </location>
</feature>
<feature type="transmembrane region" description="Helical" evidence="2">
    <location>
        <begin position="72"/>
        <end position="91"/>
    </location>
</feature>
<protein>
    <submittedName>
        <fullName evidence="3">Uncharacterized protein</fullName>
    </submittedName>
</protein>